<evidence type="ECO:0000313" key="2">
    <source>
        <dbReference type="Proteomes" id="UP000178017"/>
    </source>
</evidence>
<reference evidence="1 2" key="1">
    <citation type="journal article" date="2016" name="Nat. Commun.">
        <title>Thousands of microbial genomes shed light on interconnected biogeochemical processes in an aquifer system.</title>
        <authorList>
            <person name="Anantharaman K."/>
            <person name="Brown C.T."/>
            <person name="Hug L.A."/>
            <person name="Sharon I."/>
            <person name="Castelle C.J."/>
            <person name="Probst A.J."/>
            <person name="Thomas B.C."/>
            <person name="Singh A."/>
            <person name="Wilkins M.J."/>
            <person name="Karaoz U."/>
            <person name="Brodie E.L."/>
            <person name="Williams K.H."/>
            <person name="Hubbard S.S."/>
            <person name="Banfield J.F."/>
        </authorList>
    </citation>
    <scope>NUCLEOTIDE SEQUENCE [LARGE SCALE GENOMIC DNA]</scope>
</reference>
<gene>
    <name evidence="1" type="ORF">A3B49_02805</name>
</gene>
<name>A0A1F5MKN6_9BACT</name>
<sequence>MEEIVGDKEVPIFLAEWLKNGLNASAAYKRLHPKVSDASARVLGSKKLAKINISAILAGYDLGYNDYMLGLKEGLNAMKFNELTGEKVPDYRTRLEFQRILGKLLGF</sequence>
<organism evidence="1 2">
    <name type="scientific">Candidatus Daviesbacteria bacterium RIFCSPLOWO2_01_FULL_40_24</name>
    <dbReference type="NCBI Taxonomy" id="1797787"/>
    <lineage>
        <taxon>Bacteria</taxon>
        <taxon>Candidatus Daviesiibacteriota</taxon>
    </lineage>
</organism>
<accession>A0A1F5MKN6</accession>
<proteinExistence type="predicted"/>
<dbReference type="AlphaFoldDB" id="A0A1F5MKN6"/>
<comment type="caution">
    <text evidence="1">The sequence shown here is derived from an EMBL/GenBank/DDBJ whole genome shotgun (WGS) entry which is preliminary data.</text>
</comment>
<dbReference type="EMBL" id="MFDO01000003">
    <property type="protein sequence ID" value="OGE65860.1"/>
    <property type="molecule type" value="Genomic_DNA"/>
</dbReference>
<protein>
    <submittedName>
        <fullName evidence="1">Uncharacterized protein</fullName>
    </submittedName>
</protein>
<evidence type="ECO:0000313" key="1">
    <source>
        <dbReference type="EMBL" id="OGE65860.1"/>
    </source>
</evidence>
<dbReference type="Proteomes" id="UP000178017">
    <property type="component" value="Unassembled WGS sequence"/>
</dbReference>